<protein>
    <submittedName>
        <fullName evidence="4">TetR/AcrR family transcriptional regulator</fullName>
    </submittedName>
</protein>
<dbReference type="Gene3D" id="1.10.357.10">
    <property type="entry name" value="Tetracycline Repressor, domain 2"/>
    <property type="match status" value="1"/>
</dbReference>
<evidence type="ECO:0000313" key="4">
    <source>
        <dbReference type="EMBL" id="KAB2931553.1"/>
    </source>
</evidence>
<keyword evidence="1 2" id="KW-0238">DNA-binding</keyword>
<feature type="domain" description="HTH tetR-type" evidence="3">
    <location>
        <begin position="4"/>
        <end position="64"/>
    </location>
</feature>
<dbReference type="InterPro" id="IPR025722">
    <property type="entry name" value="TetR"/>
</dbReference>
<dbReference type="GO" id="GO:0003677">
    <property type="term" value="F:DNA binding"/>
    <property type="evidence" value="ECO:0007669"/>
    <property type="project" value="UniProtKB-UniRule"/>
</dbReference>
<dbReference type="PANTHER" id="PTHR43479:SF12">
    <property type="entry name" value="TRANSCRIPTIONAL REGULATORY PROTEIN"/>
    <property type="match status" value="1"/>
</dbReference>
<gene>
    <name evidence="4" type="ORF">F9K24_13220</name>
</gene>
<feature type="DNA-binding region" description="H-T-H motif" evidence="2">
    <location>
        <begin position="27"/>
        <end position="46"/>
    </location>
</feature>
<dbReference type="EMBL" id="WBUI01000013">
    <property type="protein sequence ID" value="KAB2931553.1"/>
    <property type="molecule type" value="Genomic_DNA"/>
</dbReference>
<dbReference type="InterPro" id="IPR001647">
    <property type="entry name" value="HTH_TetR"/>
</dbReference>
<dbReference type="AlphaFoldDB" id="A0A833LYB5"/>
<evidence type="ECO:0000313" key="5">
    <source>
        <dbReference type="Proteomes" id="UP000460298"/>
    </source>
</evidence>
<name>A0A833LYB5_9LEPT</name>
<dbReference type="Proteomes" id="UP000460298">
    <property type="component" value="Unassembled WGS sequence"/>
</dbReference>
<proteinExistence type="predicted"/>
<sequence>MVRRNTRQLILDVARDLFNERGIAAISTNHICEAAGISPGNLYYHFSNKQAIILELFHQMIAQWDEEPPPSEISLKSFYSQLEKMFSLIWLYRFLHREFAVLVREHEAFASSFQSIQKRRMQEMDKALDVYIAAGVFRPMKREERSSVKRMLWFFSLHWIPQLELEGHRITEARLREGIPLLRMVFDPFLIERRK</sequence>
<organism evidence="4 5">
    <name type="scientific">Leptonema illini</name>
    <dbReference type="NCBI Taxonomy" id="183"/>
    <lineage>
        <taxon>Bacteria</taxon>
        <taxon>Pseudomonadati</taxon>
        <taxon>Spirochaetota</taxon>
        <taxon>Spirochaetia</taxon>
        <taxon>Leptospirales</taxon>
        <taxon>Leptospiraceae</taxon>
        <taxon>Leptonema</taxon>
    </lineage>
</organism>
<dbReference type="PROSITE" id="PS50977">
    <property type="entry name" value="HTH_TETR_2"/>
    <property type="match status" value="1"/>
</dbReference>
<evidence type="ECO:0000256" key="1">
    <source>
        <dbReference type="ARBA" id="ARBA00023125"/>
    </source>
</evidence>
<reference evidence="4 5" key="1">
    <citation type="submission" date="2019-10" db="EMBL/GenBank/DDBJ databases">
        <title>Extracellular Electron Transfer in a Candidatus Methanoperedens spp. Enrichment Culture.</title>
        <authorList>
            <person name="Berger S."/>
            <person name="Rangel Shaw D."/>
            <person name="Berben T."/>
            <person name="In 'T Zandt M."/>
            <person name="Frank J."/>
            <person name="Reimann J."/>
            <person name="Jetten M.S.M."/>
            <person name="Welte C.U."/>
        </authorList>
    </citation>
    <scope>NUCLEOTIDE SEQUENCE [LARGE SCALE GENOMIC DNA]</scope>
    <source>
        <strain evidence="4">SB12</strain>
    </source>
</reference>
<comment type="caution">
    <text evidence="4">The sequence shown here is derived from an EMBL/GenBank/DDBJ whole genome shotgun (WGS) entry which is preliminary data.</text>
</comment>
<dbReference type="SUPFAM" id="SSF46689">
    <property type="entry name" value="Homeodomain-like"/>
    <property type="match status" value="1"/>
</dbReference>
<dbReference type="PRINTS" id="PR00455">
    <property type="entry name" value="HTHTETR"/>
</dbReference>
<dbReference type="PROSITE" id="PS01081">
    <property type="entry name" value="HTH_TETR_1"/>
    <property type="match status" value="1"/>
</dbReference>
<dbReference type="PANTHER" id="PTHR43479">
    <property type="entry name" value="ACREF/ENVCD OPERON REPRESSOR-RELATED"/>
    <property type="match status" value="1"/>
</dbReference>
<dbReference type="InterPro" id="IPR009057">
    <property type="entry name" value="Homeodomain-like_sf"/>
</dbReference>
<dbReference type="Pfam" id="PF13972">
    <property type="entry name" value="TetR"/>
    <property type="match status" value="1"/>
</dbReference>
<dbReference type="Pfam" id="PF00440">
    <property type="entry name" value="TetR_N"/>
    <property type="match status" value="1"/>
</dbReference>
<accession>A0A833LYB5</accession>
<evidence type="ECO:0000259" key="3">
    <source>
        <dbReference type="PROSITE" id="PS50977"/>
    </source>
</evidence>
<dbReference type="InterPro" id="IPR050624">
    <property type="entry name" value="HTH-type_Tx_Regulator"/>
</dbReference>
<dbReference type="InterPro" id="IPR023772">
    <property type="entry name" value="DNA-bd_HTH_TetR-type_CS"/>
</dbReference>
<evidence type="ECO:0000256" key="2">
    <source>
        <dbReference type="PROSITE-ProRule" id="PRU00335"/>
    </source>
</evidence>